<proteinExistence type="predicted"/>
<dbReference type="PANTHER" id="PTHR37464">
    <property type="entry name" value="BLL2463 PROTEIN"/>
    <property type="match status" value="1"/>
</dbReference>
<dbReference type="Pfam" id="PF13519">
    <property type="entry name" value="VWA_2"/>
    <property type="match status" value="1"/>
</dbReference>
<dbReference type="SUPFAM" id="SSF53300">
    <property type="entry name" value="vWA-like"/>
    <property type="match status" value="1"/>
</dbReference>
<comment type="caution">
    <text evidence="3">The sequence shown here is derived from an EMBL/GenBank/DDBJ whole genome shotgun (WGS) entry which is preliminary data.</text>
</comment>
<dbReference type="AlphaFoldDB" id="A0A225D3F1"/>
<accession>A0A225D3F1</accession>
<keyword evidence="1" id="KW-1133">Transmembrane helix</keyword>
<dbReference type="InterPro" id="IPR011933">
    <property type="entry name" value="Double_TM_dom"/>
</dbReference>
<feature type="transmembrane region" description="Helical" evidence="1">
    <location>
        <begin position="743"/>
        <end position="766"/>
    </location>
</feature>
<dbReference type="Pfam" id="PF07584">
    <property type="entry name" value="BatA"/>
    <property type="match status" value="1"/>
</dbReference>
<evidence type="ECO:0000313" key="3">
    <source>
        <dbReference type="EMBL" id="OWK36121.1"/>
    </source>
</evidence>
<dbReference type="InterPro" id="IPR029062">
    <property type="entry name" value="Class_I_gatase-like"/>
</dbReference>
<dbReference type="SUPFAM" id="SSF52317">
    <property type="entry name" value="Class I glutamine amidotransferase-like"/>
    <property type="match status" value="1"/>
</dbReference>
<dbReference type="NCBIfam" id="TIGR02226">
    <property type="entry name" value="two_anch"/>
    <property type="match status" value="1"/>
</dbReference>
<dbReference type="CDD" id="cd00198">
    <property type="entry name" value="vWFA"/>
    <property type="match status" value="1"/>
</dbReference>
<evidence type="ECO:0000256" key="1">
    <source>
        <dbReference type="SAM" id="Phobius"/>
    </source>
</evidence>
<feature type="domain" description="VWFA" evidence="2">
    <location>
        <begin position="83"/>
        <end position="263"/>
    </location>
</feature>
<evidence type="ECO:0000259" key="2">
    <source>
        <dbReference type="SMART" id="SM00327"/>
    </source>
</evidence>
<protein>
    <recommendedName>
        <fullName evidence="2">VWFA domain-containing protein</fullName>
    </recommendedName>
</protein>
<gene>
    <name evidence="3" type="ORF">FRUB_08684</name>
</gene>
<dbReference type="EMBL" id="NIDE01000017">
    <property type="protein sequence ID" value="OWK36121.1"/>
    <property type="molecule type" value="Genomic_DNA"/>
</dbReference>
<dbReference type="InterPro" id="IPR036465">
    <property type="entry name" value="vWFA_dom_sf"/>
</dbReference>
<dbReference type="Gene3D" id="3.40.50.880">
    <property type="match status" value="1"/>
</dbReference>
<dbReference type="SMART" id="SM00327">
    <property type="entry name" value="VWA"/>
    <property type="match status" value="1"/>
</dbReference>
<dbReference type="InterPro" id="IPR024163">
    <property type="entry name" value="Aerotolerance_reg_N"/>
</dbReference>
<dbReference type="Proteomes" id="UP000214646">
    <property type="component" value="Unassembled WGS sequence"/>
</dbReference>
<keyword evidence="4" id="KW-1185">Reference proteome</keyword>
<sequence>MIVGAALVGLPILLHLIMKQEPKRLLFPALRFLKQKQRTNQRKMRLRHLILLALRMLLIALFAVTLFQPKIPSSGLSLAGEQPVAAVLIVDTTPSMGYKADNKSRLDEARRRALELLDDLPPGSRVAVLDPADPTGTWEQSAGDARRKIEGMKEPHGGGPPVTAALFTAYQLFRTIDRESDGAEAMPRLVAVFSDRTAECWQADRADDLKKAAADLAPLAGNQSVAHLFVDVGVDRPVNVGITSAQVSPQLANANQPVSLIVTVQATGPDVPTAVLRVSLDDGPPERKAVDNLPAGTPRAVTMTFKDLKPGVHAVKATLETDDALLFDNVRYATFRVGAARKILTLSDDPDDALFWQLAHEAKGEFGCDVAKPDADIDFGPYEFVCLLNVADPSRPLPARQGAGAGALQRTLWDKLAGYVKRGGKVLVIPGPREKVAPAAYDPTVANDPTSGLLPGKLVQVIDTNTFPAPEPPAAGQPPPVDRRAGVTWATKPDDRPERHPLTAPFKQWNLLGNVDFLMNPRKAWKYWEVKPVEDKDVSVVVAYDDADDPTKRHPAVLERTFPGGGKVLLLTTRMDDPEYDQRWNNYWLTGGSSWPVVFPHLLASYLAGNAADAVYNFTTGRPVAIALPKSSPGGAAGQGRKLVFEGPGVSGPEAYPEVGDRQADLRLSAARTLTPGNYLLRTEDRSWQEGFSLNPPAEESNLSKVPVEVIEAVFGANSVIPIDKNLKLHDVMETKFNPEMKLFPWLLIGVLFLFALEGFVANRFYRFRAKS</sequence>
<feature type="transmembrane region" description="Helical" evidence="1">
    <location>
        <begin position="46"/>
        <end position="67"/>
    </location>
</feature>
<organism evidence="3 4">
    <name type="scientific">Fimbriiglobus ruber</name>
    <dbReference type="NCBI Taxonomy" id="1908690"/>
    <lineage>
        <taxon>Bacteria</taxon>
        <taxon>Pseudomonadati</taxon>
        <taxon>Planctomycetota</taxon>
        <taxon>Planctomycetia</taxon>
        <taxon>Gemmatales</taxon>
        <taxon>Gemmataceae</taxon>
        <taxon>Fimbriiglobus</taxon>
    </lineage>
</organism>
<name>A0A225D3F1_9BACT</name>
<evidence type="ECO:0000313" key="4">
    <source>
        <dbReference type="Proteomes" id="UP000214646"/>
    </source>
</evidence>
<dbReference type="PANTHER" id="PTHR37464:SF1">
    <property type="entry name" value="BLL2463 PROTEIN"/>
    <property type="match status" value="1"/>
</dbReference>
<reference evidence="4" key="1">
    <citation type="submission" date="2017-06" db="EMBL/GenBank/DDBJ databases">
        <title>Genome analysis of Fimbriiglobus ruber SP5, the first member of the order Planctomycetales with confirmed chitinolytic capability.</title>
        <authorList>
            <person name="Ravin N.V."/>
            <person name="Rakitin A.L."/>
            <person name="Ivanova A.A."/>
            <person name="Beletsky A.V."/>
            <person name="Kulichevskaya I.S."/>
            <person name="Mardanov A.V."/>
            <person name="Dedysh S.N."/>
        </authorList>
    </citation>
    <scope>NUCLEOTIDE SEQUENCE [LARGE SCALE GENOMIC DNA]</scope>
    <source>
        <strain evidence="4">SP5</strain>
    </source>
</reference>
<dbReference type="Gene3D" id="3.40.50.410">
    <property type="entry name" value="von Willebrand factor, type A domain"/>
    <property type="match status" value="1"/>
</dbReference>
<keyword evidence="1" id="KW-0812">Transmembrane</keyword>
<dbReference type="InterPro" id="IPR002035">
    <property type="entry name" value="VWF_A"/>
</dbReference>
<keyword evidence="1" id="KW-0472">Membrane</keyword>